<reference evidence="1 2" key="1">
    <citation type="submission" date="2020-10" db="EMBL/GenBank/DDBJ databases">
        <title>Plant Genome Project.</title>
        <authorList>
            <person name="Zhang R.-G."/>
        </authorList>
    </citation>
    <scope>NUCLEOTIDE SEQUENCE [LARGE SCALE GENOMIC DNA]</scope>
    <source>
        <strain evidence="1">FAFU-HL-1</strain>
        <tissue evidence="1">Leaf</tissue>
    </source>
</reference>
<gene>
    <name evidence="1" type="ORF">SADUNF_Sadunf07G0023600</name>
</gene>
<evidence type="ECO:0000313" key="1">
    <source>
        <dbReference type="EMBL" id="KAF9678329.1"/>
    </source>
</evidence>
<dbReference type="EMBL" id="JADGMS010000007">
    <property type="protein sequence ID" value="KAF9678329.1"/>
    <property type="molecule type" value="Genomic_DNA"/>
</dbReference>
<protein>
    <submittedName>
        <fullName evidence="1">Uncharacterized protein</fullName>
    </submittedName>
</protein>
<accession>A0A835K4B7</accession>
<sequence>MDSELKEALVCNNPTSLQDGLLAQVGQATHLSSSGPLDTKSSRSEANCYCCVAWLLRAIVVKGWSPMPRKEAGVVFGGIGRINKESYHLSERAGQIRPDQDQCSKF</sequence>
<proteinExistence type="predicted"/>
<evidence type="ECO:0000313" key="2">
    <source>
        <dbReference type="Proteomes" id="UP000657918"/>
    </source>
</evidence>
<dbReference type="Proteomes" id="UP000657918">
    <property type="component" value="Unassembled WGS sequence"/>
</dbReference>
<organism evidence="1 2">
    <name type="scientific">Salix dunnii</name>
    <dbReference type="NCBI Taxonomy" id="1413687"/>
    <lineage>
        <taxon>Eukaryota</taxon>
        <taxon>Viridiplantae</taxon>
        <taxon>Streptophyta</taxon>
        <taxon>Embryophyta</taxon>
        <taxon>Tracheophyta</taxon>
        <taxon>Spermatophyta</taxon>
        <taxon>Magnoliopsida</taxon>
        <taxon>eudicotyledons</taxon>
        <taxon>Gunneridae</taxon>
        <taxon>Pentapetalae</taxon>
        <taxon>rosids</taxon>
        <taxon>fabids</taxon>
        <taxon>Malpighiales</taxon>
        <taxon>Salicaceae</taxon>
        <taxon>Saliceae</taxon>
        <taxon>Salix</taxon>
    </lineage>
</organism>
<dbReference type="AlphaFoldDB" id="A0A835K4B7"/>
<comment type="caution">
    <text evidence="1">The sequence shown here is derived from an EMBL/GenBank/DDBJ whole genome shotgun (WGS) entry which is preliminary data.</text>
</comment>
<name>A0A835K4B7_9ROSI</name>
<keyword evidence="2" id="KW-1185">Reference proteome</keyword>